<proteinExistence type="predicted"/>
<dbReference type="SUPFAM" id="SSF46565">
    <property type="entry name" value="Chaperone J-domain"/>
    <property type="match status" value="1"/>
</dbReference>
<gene>
    <name evidence="4" type="ORF">JI735_27505</name>
</gene>
<dbReference type="Proteomes" id="UP000595841">
    <property type="component" value="Chromosome"/>
</dbReference>
<feature type="compositionally biased region" description="Basic and acidic residues" evidence="3">
    <location>
        <begin position="1"/>
        <end position="14"/>
    </location>
</feature>
<feature type="compositionally biased region" description="Polar residues" evidence="3">
    <location>
        <begin position="16"/>
        <end position="26"/>
    </location>
</feature>
<dbReference type="GO" id="GO:0006260">
    <property type="term" value="P:DNA replication"/>
    <property type="evidence" value="ECO:0007669"/>
    <property type="project" value="UniProtKB-KW"/>
</dbReference>
<evidence type="ECO:0000313" key="4">
    <source>
        <dbReference type="EMBL" id="QQZ60231.1"/>
    </source>
</evidence>
<accession>A0A974PB38</accession>
<sequence>MEEKFDDAPRKADQQEAGTNKQTGDNPKQKTTHPTHIVRVLKAFEMPVTTNEFGLIKSRFRQLIQKHHPDKGGTNEMTARLIHDYKILEEYFLKGDTLWKKDSLL</sequence>
<feature type="region of interest" description="Disordered" evidence="3">
    <location>
        <begin position="1"/>
        <end position="35"/>
    </location>
</feature>
<dbReference type="InterPro" id="IPR036869">
    <property type="entry name" value="J_dom_sf"/>
</dbReference>
<keyword evidence="2" id="KW-0346">Stress response</keyword>
<dbReference type="KEGG" id="pson:JI735_27505"/>
<evidence type="ECO:0008006" key="6">
    <source>
        <dbReference type="Google" id="ProtNLM"/>
    </source>
</evidence>
<protein>
    <recommendedName>
        <fullName evidence="6">J domain-containing protein</fullName>
    </recommendedName>
</protein>
<name>A0A974PB38_9BACL</name>
<keyword evidence="1" id="KW-0235">DNA replication</keyword>
<dbReference type="AlphaFoldDB" id="A0A974PB38"/>
<evidence type="ECO:0000313" key="5">
    <source>
        <dbReference type="Proteomes" id="UP000595841"/>
    </source>
</evidence>
<organism evidence="4 5">
    <name type="scientific">Paenibacillus sonchi</name>
    <dbReference type="NCBI Taxonomy" id="373687"/>
    <lineage>
        <taxon>Bacteria</taxon>
        <taxon>Bacillati</taxon>
        <taxon>Bacillota</taxon>
        <taxon>Bacilli</taxon>
        <taxon>Bacillales</taxon>
        <taxon>Paenibacillaceae</taxon>
        <taxon>Paenibacillus</taxon>
        <taxon>Paenibacillus sonchi group</taxon>
    </lineage>
</organism>
<evidence type="ECO:0000256" key="1">
    <source>
        <dbReference type="ARBA" id="ARBA00022705"/>
    </source>
</evidence>
<reference evidence="4 5" key="1">
    <citation type="submission" date="2021-01" db="EMBL/GenBank/DDBJ databases">
        <title>Whole genome sequence of Paenibacillus sonchi LMG 24727 for comparative genomics.</title>
        <authorList>
            <person name="Lee G."/>
            <person name="Kim M.-J."/>
            <person name="Lim K."/>
            <person name="Shin J.-H."/>
        </authorList>
    </citation>
    <scope>NUCLEOTIDE SEQUENCE [LARGE SCALE GENOMIC DNA]</scope>
    <source>
        <strain evidence="4 5">LMG 24727</strain>
    </source>
</reference>
<dbReference type="Gene3D" id="1.10.287.110">
    <property type="entry name" value="DnaJ domain"/>
    <property type="match status" value="1"/>
</dbReference>
<evidence type="ECO:0000256" key="3">
    <source>
        <dbReference type="SAM" id="MobiDB-lite"/>
    </source>
</evidence>
<dbReference type="RefSeq" id="WP_039834527.1">
    <property type="nucleotide sequence ID" value="NZ_CP068595.1"/>
</dbReference>
<dbReference type="EMBL" id="CP068595">
    <property type="protein sequence ID" value="QQZ60231.1"/>
    <property type="molecule type" value="Genomic_DNA"/>
</dbReference>
<keyword evidence="5" id="KW-1185">Reference proteome</keyword>
<evidence type="ECO:0000256" key="2">
    <source>
        <dbReference type="ARBA" id="ARBA00023016"/>
    </source>
</evidence>